<proteinExistence type="predicted"/>
<gene>
    <name evidence="1" type="ORF">SPELUC_LOCUS8042</name>
</gene>
<organism evidence="1 2">
    <name type="scientific">Cetraspora pellucida</name>
    <dbReference type="NCBI Taxonomy" id="1433469"/>
    <lineage>
        <taxon>Eukaryota</taxon>
        <taxon>Fungi</taxon>
        <taxon>Fungi incertae sedis</taxon>
        <taxon>Mucoromycota</taxon>
        <taxon>Glomeromycotina</taxon>
        <taxon>Glomeromycetes</taxon>
        <taxon>Diversisporales</taxon>
        <taxon>Gigasporaceae</taxon>
        <taxon>Cetraspora</taxon>
    </lineage>
</organism>
<evidence type="ECO:0000313" key="2">
    <source>
        <dbReference type="Proteomes" id="UP000789366"/>
    </source>
</evidence>
<reference evidence="1" key="1">
    <citation type="submission" date="2021-06" db="EMBL/GenBank/DDBJ databases">
        <authorList>
            <person name="Kallberg Y."/>
            <person name="Tangrot J."/>
            <person name="Rosling A."/>
        </authorList>
    </citation>
    <scope>NUCLEOTIDE SEQUENCE</scope>
    <source>
        <strain evidence="1">28 12/20/2015</strain>
    </source>
</reference>
<protein>
    <submittedName>
        <fullName evidence="1">11980_t:CDS:1</fullName>
    </submittedName>
</protein>
<accession>A0ACA9N359</accession>
<name>A0ACA9N359_9GLOM</name>
<feature type="non-terminal residue" evidence="1">
    <location>
        <position position="82"/>
    </location>
</feature>
<dbReference type="Proteomes" id="UP000789366">
    <property type="component" value="Unassembled WGS sequence"/>
</dbReference>
<dbReference type="EMBL" id="CAJVPW010011436">
    <property type="protein sequence ID" value="CAG8625750.1"/>
    <property type="molecule type" value="Genomic_DNA"/>
</dbReference>
<comment type="caution">
    <text evidence="1">The sequence shown here is derived from an EMBL/GenBank/DDBJ whole genome shotgun (WGS) entry which is preliminary data.</text>
</comment>
<keyword evidence="2" id="KW-1185">Reference proteome</keyword>
<sequence length="82" mass="9131">MEVNLKSSSWSEEVEVKTQSLTLVDNNQAAESATTKNPLAAMYSSNLDLTTNTQDKNNDSFILVSSKRKPKNRPKATELQEN</sequence>
<evidence type="ECO:0000313" key="1">
    <source>
        <dbReference type="EMBL" id="CAG8625750.1"/>
    </source>
</evidence>